<name>A0A517RIJ5_9PLAN</name>
<sequence>MILSPTLPSLHRPDCCQRVVMFSLVLLLLSGPTLPDIFAQTPPVSDPFDQEIPLEFSEVTKALSQNNYDQALKLLSALRKDALKTRNKTLQTEIFAKIKEVNRLKREFDKLQSDYEAMKKSNDPEACRIIGNFYCIEKGDWRAGLHLLTRSNSADLRKTAAADLKRPVTPEEQAKLADAWWKVASEEKGKSRKAYFLRGRYWYMLARPRLSAVDRLDRDKQLSFIPLEADKIVIWNQHNGVNGDRGTLACVVTLLYQGKPVWRQSVRLPWLLDAPASATVKPPHVRFDQVRVDVTNFRGRGGGLGEVEVFDGTINLSQNCSAVAKEYFEENRQFHPRHVTDGDKSGATGYWLLNNGQQGWVLIDMINYLQQQ</sequence>
<gene>
    <name evidence="2" type="ORF">Pan241w_38000</name>
</gene>
<protein>
    <submittedName>
        <fullName evidence="2">Uncharacterized protein</fullName>
    </submittedName>
</protein>
<keyword evidence="3" id="KW-1185">Reference proteome</keyword>
<dbReference type="EMBL" id="CP036269">
    <property type="protein sequence ID" value="QDT43698.1"/>
    <property type="molecule type" value="Genomic_DNA"/>
</dbReference>
<accession>A0A517RIJ5</accession>
<dbReference type="OrthoDB" id="289107at2"/>
<dbReference type="AlphaFoldDB" id="A0A517RIJ5"/>
<organism evidence="2 3">
    <name type="scientific">Gimesia alba</name>
    <dbReference type="NCBI Taxonomy" id="2527973"/>
    <lineage>
        <taxon>Bacteria</taxon>
        <taxon>Pseudomonadati</taxon>
        <taxon>Planctomycetota</taxon>
        <taxon>Planctomycetia</taxon>
        <taxon>Planctomycetales</taxon>
        <taxon>Planctomycetaceae</taxon>
        <taxon>Gimesia</taxon>
    </lineage>
</organism>
<reference evidence="2 3" key="1">
    <citation type="submission" date="2019-02" db="EMBL/GenBank/DDBJ databases">
        <title>Deep-cultivation of Planctomycetes and their phenomic and genomic characterization uncovers novel biology.</title>
        <authorList>
            <person name="Wiegand S."/>
            <person name="Jogler M."/>
            <person name="Boedeker C."/>
            <person name="Pinto D."/>
            <person name="Vollmers J."/>
            <person name="Rivas-Marin E."/>
            <person name="Kohn T."/>
            <person name="Peeters S.H."/>
            <person name="Heuer A."/>
            <person name="Rast P."/>
            <person name="Oberbeckmann S."/>
            <person name="Bunk B."/>
            <person name="Jeske O."/>
            <person name="Meyerdierks A."/>
            <person name="Storesund J.E."/>
            <person name="Kallscheuer N."/>
            <person name="Luecker S."/>
            <person name="Lage O.M."/>
            <person name="Pohl T."/>
            <person name="Merkel B.J."/>
            <person name="Hornburger P."/>
            <person name="Mueller R.-W."/>
            <person name="Bruemmer F."/>
            <person name="Labrenz M."/>
            <person name="Spormann A.M."/>
            <person name="Op den Camp H."/>
            <person name="Overmann J."/>
            <person name="Amann R."/>
            <person name="Jetten M.S.M."/>
            <person name="Mascher T."/>
            <person name="Medema M.H."/>
            <person name="Devos D.P."/>
            <person name="Kaster A.-K."/>
            <person name="Ovreas L."/>
            <person name="Rohde M."/>
            <person name="Galperin M.Y."/>
            <person name="Jogler C."/>
        </authorList>
    </citation>
    <scope>NUCLEOTIDE SEQUENCE [LARGE SCALE GENOMIC DNA]</scope>
    <source>
        <strain evidence="2 3">Pan241w</strain>
    </source>
</reference>
<evidence type="ECO:0000313" key="2">
    <source>
        <dbReference type="EMBL" id="QDT43698.1"/>
    </source>
</evidence>
<dbReference type="KEGG" id="gaz:Pan241w_38000"/>
<feature type="coiled-coil region" evidence="1">
    <location>
        <begin position="87"/>
        <end position="121"/>
    </location>
</feature>
<keyword evidence="1" id="KW-0175">Coiled coil</keyword>
<evidence type="ECO:0000313" key="3">
    <source>
        <dbReference type="Proteomes" id="UP000317171"/>
    </source>
</evidence>
<proteinExistence type="predicted"/>
<evidence type="ECO:0000256" key="1">
    <source>
        <dbReference type="SAM" id="Coils"/>
    </source>
</evidence>
<dbReference type="Proteomes" id="UP000317171">
    <property type="component" value="Chromosome"/>
</dbReference>
<dbReference type="RefSeq" id="WP_145218576.1">
    <property type="nucleotide sequence ID" value="NZ_CP036269.1"/>
</dbReference>